<dbReference type="SMART" id="SM00181">
    <property type="entry name" value="EGF"/>
    <property type="match status" value="2"/>
</dbReference>
<dbReference type="Gene3D" id="2.10.25.10">
    <property type="entry name" value="Laminin"/>
    <property type="match status" value="2"/>
</dbReference>
<dbReference type="InterPro" id="IPR001881">
    <property type="entry name" value="EGF-like_Ca-bd_dom"/>
</dbReference>
<dbReference type="PROSITE" id="PS01186">
    <property type="entry name" value="EGF_2"/>
    <property type="match status" value="1"/>
</dbReference>
<feature type="non-terminal residue" evidence="7">
    <location>
        <position position="1"/>
    </location>
</feature>
<comment type="caution">
    <text evidence="5">Lacks conserved residue(s) required for the propagation of feature annotation.</text>
</comment>
<evidence type="ECO:0000313" key="8">
    <source>
        <dbReference type="Proteomes" id="UP000676336"/>
    </source>
</evidence>
<protein>
    <recommendedName>
        <fullName evidence="6">EGF-like domain-containing protein</fullName>
    </recommendedName>
</protein>
<dbReference type="PANTHER" id="PTHR24049:SF22">
    <property type="entry name" value="DROSOPHILA CRUMBS HOMOLOG"/>
    <property type="match status" value="1"/>
</dbReference>
<keyword evidence="3" id="KW-0677">Repeat</keyword>
<dbReference type="SUPFAM" id="SSF57196">
    <property type="entry name" value="EGF/Laminin"/>
    <property type="match status" value="2"/>
</dbReference>
<dbReference type="PROSITE" id="PS50026">
    <property type="entry name" value="EGF_3"/>
    <property type="match status" value="2"/>
</dbReference>
<evidence type="ECO:0000256" key="2">
    <source>
        <dbReference type="ARBA" id="ARBA00022729"/>
    </source>
</evidence>
<dbReference type="CDD" id="cd00053">
    <property type="entry name" value="EGF"/>
    <property type="match status" value="1"/>
</dbReference>
<dbReference type="GO" id="GO:0005886">
    <property type="term" value="C:plasma membrane"/>
    <property type="evidence" value="ECO:0007669"/>
    <property type="project" value="TreeGrafter"/>
</dbReference>
<dbReference type="PANTHER" id="PTHR24049">
    <property type="entry name" value="CRUMBS FAMILY MEMBER"/>
    <property type="match status" value="1"/>
</dbReference>
<feature type="disulfide bond" evidence="5">
    <location>
        <begin position="7"/>
        <end position="17"/>
    </location>
</feature>
<dbReference type="GO" id="GO:0007157">
    <property type="term" value="P:heterophilic cell-cell adhesion via plasma membrane cell adhesion molecules"/>
    <property type="evidence" value="ECO:0007669"/>
    <property type="project" value="TreeGrafter"/>
</dbReference>
<evidence type="ECO:0000259" key="6">
    <source>
        <dbReference type="PROSITE" id="PS50026"/>
    </source>
</evidence>
<gene>
    <name evidence="7" type="ORF">SMN809_LOCUS74760</name>
</gene>
<sequence>CEILSPCGSSPCIRGICQNKNSTSFQCTCAPGFTGITCNTKFDVCTSNPCSNGGTCQNLGNGLYTCTCPAAFTGNEICCD</sequence>
<comment type="caution">
    <text evidence="7">The sequence shown here is derived from an EMBL/GenBank/DDBJ whole genome shotgun (WGS) entry which is preliminary data.</text>
</comment>
<keyword evidence="1 5" id="KW-0245">EGF-like domain</keyword>
<dbReference type="PROSITE" id="PS00022">
    <property type="entry name" value="EGF_1"/>
    <property type="match status" value="1"/>
</dbReference>
<proteinExistence type="predicted"/>
<keyword evidence="4 5" id="KW-1015">Disulfide bond</keyword>
<dbReference type="InterPro" id="IPR051022">
    <property type="entry name" value="Notch_Cell-Fate_Det"/>
</dbReference>
<evidence type="ECO:0000256" key="1">
    <source>
        <dbReference type="ARBA" id="ARBA00022536"/>
    </source>
</evidence>
<feature type="domain" description="EGF-like" evidence="6">
    <location>
        <begin position="3"/>
        <end position="39"/>
    </location>
</feature>
<feature type="disulfide bond" evidence="5">
    <location>
        <begin position="29"/>
        <end position="38"/>
    </location>
</feature>
<dbReference type="SMART" id="SM00179">
    <property type="entry name" value="EGF_CA"/>
    <property type="match status" value="2"/>
</dbReference>
<accession>A0A8S3IKR6</accession>
<evidence type="ECO:0000256" key="4">
    <source>
        <dbReference type="ARBA" id="ARBA00023157"/>
    </source>
</evidence>
<name>A0A8S3IKR6_9BILA</name>
<dbReference type="AlphaFoldDB" id="A0A8S3IKR6"/>
<keyword evidence="2" id="KW-0732">Signal</keyword>
<feature type="domain" description="EGF-like" evidence="6">
    <location>
        <begin position="41"/>
        <end position="75"/>
    </location>
</feature>
<evidence type="ECO:0000256" key="3">
    <source>
        <dbReference type="ARBA" id="ARBA00022737"/>
    </source>
</evidence>
<dbReference type="Proteomes" id="UP000676336">
    <property type="component" value="Unassembled WGS sequence"/>
</dbReference>
<dbReference type="GO" id="GO:0045197">
    <property type="term" value="P:establishment or maintenance of epithelial cell apical/basal polarity"/>
    <property type="evidence" value="ECO:0007669"/>
    <property type="project" value="TreeGrafter"/>
</dbReference>
<dbReference type="FunFam" id="2.10.25.10:FF:000063">
    <property type="entry name" value="Slit guidance ligand 2"/>
    <property type="match status" value="1"/>
</dbReference>
<dbReference type="InterPro" id="IPR000742">
    <property type="entry name" value="EGF"/>
</dbReference>
<reference evidence="7" key="1">
    <citation type="submission" date="2021-02" db="EMBL/GenBank/DDBJ databases">
        <authorList>
            <person name="Nowell W R."/>
        </authorList>
    </citation>
    <scope>NUCLEOTIDE SEQUENCE</scope>
</reference>
<dbReference type="Pfam" id="PF00008">
    <property type="entry name" value="EGF"/>
    <property type="match status" value="2"/>
</dbReference>
<evidence type="ECO:0000256" key="5">
    <source>
        <dbReference type="PROSITE-ProRule" id="PRU00076"/>
    </source>
</evidence>
<dbReference type="GO" id="GO:0005509">
    <property type="term" value="F:calcium ion binding"/>
    <property type="evidence" value="ECO:0007669"/>
    <property type="project" value="InterPro"/>
</dbReference>
<dbReference type="EMBL" id="CAJOBI010330860">
    <property type="protein sequence ID" value="CAF5198296.1"/>
    <property type="molecule type" value="Genomic_DNA"/>
</dbReference>
<evidence type="ECO:0000313" key="7">
    <source>
        <dbReference type="EMBL" id="CAF5198296.1"/>
    </source>
</evidence>
<dbReference type="GO" id="GO:0032991">
    <property type="term" value="C:protein-containing complex"/>
    <property type="evidence" value="ECO:0007669"/>
    <property type="project" value="TreeGrafter"/>
</dbReference>
<organism evidence="7 8">
    <name type="scientific">Rotaria magnacalcarata</name>
    <dbReference type="NCBI Taxonomy" id="392030"/>
    <lineage>
        <taxon>Eukaryota</taxon>
        <taxon>Metazoa</taxon>
        <taxon>Spiralia</taxon>
        <taxon>Gnathifera</taxon>
        <taxon>Rotifera</taxon>
        <taxon>Eurotatoria</taxon>
        <taxon>Bdelloidea</taxon>
        <taxon>Philodinida</taxon>
        <taxon>Philodinidae</taxon>
        <taxon>Rotaria</taxon>
    </lineage>
</organism>